<dbReference type="SUPFAM" id="SSF55804">
    <property type="entry name" value="Phoshotransferase/anion transport protein"/>
    <property type="match status" value="1"/>
</dbReference>
<comment type="subcellular location">
    <subcellularLocation>
        <location evidence="1">Cytoplasm</location>
    </subcellularLocation>
</comment>
<dbReference type="GO" id="GO:0005737">
    <property type="term" value="C:cytoplasm"/>
    <property type="evidence" value="ECO:0007669"/>
    <property type="project" value="UniProtKB-SubCell"/>
</dbReference>
<reference evidence="9" key="1">
    <citation type="submission" date="2016-10" db="EMBL/GenBank/DDBJ databases">
        <authorList>
            <person name="Varghese N."/>
            <person name="Submissions S."/>
        </authorList>
    </citation>
    <scope>NUCLEOTIDE SEQUENCE [LARGE SCALE GENOMIC DNA]</scope>
    <source>
        <strain evidence="9">CGMCC 1.7062</strain>
    </source>
</reference>
<accession>A0A1H5RQE8</accession>
<gene>
    <name evidence="8" type="ORF">SAMN04488244_10167</name>
</gene>
<keyword evidence="4" id="KW-0808">Transferase</keyword>
<dbReference type="Gene3D" id="3.40.930.10">
    <property type="entry name" value="Mannitol-specific EII, Chain A"/>
    <property type="match status" value="1"/>
</dbReference>
<dbReference type="PANTHER" id="PTHR36203:SF4">
    <property type="entry name" value="MANNITOL-SPECIFIC CRYPTIC PHOSPHOTRANSFERASE ENZYME IIA COMPONENT"/>
    <property type="match status" value="1"/>
</dbReference>
<protein>
    <submittedName>
        <fullName evidence="8">PTS system IIA component, L-Asc family</fullName>
    </submittedName>
</protein>
<dbReference type="InterPro" id="IPR051351">
    <property type="entry name" value="Ascorbate-PTS_EIIA_comp"/>
</dbReference>
<dbReference type="GO" id="GO:0016301">
    <property type="term" value="F:kinase activity"/>
    <property type="evidence" value="ECO:0007669"/>
    <property type="project" value="UniProtKB-KW"/>
</dbReference>
<organism evidence="8 9">
    <name type="scientific">Vibrio hangzhouensis</name>
    <dbReference type="NCBI Taxonomy" id="462991"/>
    <lineage>
        <taxon>Bacteria</taxon>
        <taxon>Pseudomonadati</taxon>
        <taxon>Pseudomonadota</taxon>
        <taxon>Gammaproteobacteria</taxon>
        <taxon>Vibrionales</taxon>
        <taxon>Vibrionaceae</taxon>
        <taxon>Vibrio</taxon>
    </lineage>
</organism>
<dbReference type="AlphaFoldDB" id="A0A1H5RQE8"/>
<keyword evidence="5" id="KW-0598">Phosphotransferase system</keyword>
<dbReference type="CDD" id="cd00211">
    <property type="entry name" value="PTS_IIA_fru"/>
    <property type="match status" value="1"/>
</dbReference>
<evidence type="ECO:0000256" key="3">
    <source>
        <dbReference type="ARBA" id="ARBA00022490"/>
    </source>
</evidence>
<dbReference type="InterPro" id="IPR016152">
    <property type="entry name" value="PTrfase/Anion_transptr"/>
</dbReference>
<dbReference type="Pfam" id="PF00359">
    <property type="entry name" value="PTS_EIIA_2"/>
    <property type="match status" value="1"/>
</dbReference>
<dbReference type="OrthoDB" id="1634238at2"/>
<evidence type="ECO:0000256" key="6">
    <source>
        <dbReference type="ARBA" id="ARBA00022777"/>
    </source>
</evidence>
<keyword evidence="6" id="KW-0418">Kinase</keyword>
<evidence type="ECO:0000256" key="2">
    <source>
        <dbReference type="ARBA" id="ARBA00022448"/>
    </source>
</evidence>
<keyword evidence="9" id="KW-1185">Reference proteome</keyword>
<keyword evidence="2" id="KW-0813">Transport</keyword>
<dbReference type="GO" id="GO:0009401">
    <property type="term" value="P:phosphoenolpyruvate-dependent sugar phosphotransferase system"/>
    <property type="evidence" value="ECO:0007669"/>
    <property type="project" value="UniProtKB-KW"/>
</dbReference>
<evidence type="ECO:0000256" key="5">
    <source>
        <dbReference type="ARBA" id="ARBA00022683"/>
    </source>
</evidence>
<evidence type="ECO:0000313" key="9">
    <source>
        <dbReference type="Proteomes" id="UP000236721"/>
    </source>
</evidence>
<feature type="domain" description="PTS EIIA type-2" evidence="7">
    <location>
        <begin position="5"/>
        <end position="148"/>
    </location>
</feature>
<sequence>MNLSELIGLDGIIIEERDMSVDSAIDLCCSTLVKKGKVSEKYAEAIKNSHKELGPYYVLAPKIAMPHARPEDGVIEKGLQLTVFRHGVDLESKENGNVFMAITLAAEDSSNHIETIMQLSELFQNEEDVESIISSNSANEIYEILEQY</sequence>
<name>A0A1H5RQE8_9VIBR</name>
<dbReference type="PROSITE" id="PS51094">
    <property type="entry name" value="PTS_EIIA_TYPE_2"/>
    <property type="match status" value="1"/>
</dbReference>
<evidence type="ECO:0000313" key="8">
    <source>
        <dbReference type="EMBL" id="SEF40490.1"/>
    </source>
</evidence>
<dbReference type="PROSITE" id="PS00372">
    <property type="entry name" value="PTS_EIIA_TYPE_2_HIS"/>
    <property type="match status" value="1"/>
</dbReference>
<evidence type="ECO:0000259" key="7">
    <source>
        <dbReference type="PROSITE" id="PS51094"/>
    </source>
</evidence>
<dbReference type="Proteomes" id="UP000236721">
    <property type="component" value="Unassembled WGS sequence"/>
</dbReference>
<evidence type="ECO:0000256" key="1">
    <source>
        <dbReference type="ARBA" id="ARBA00004496"/>
    </source>
</evidence>
<dbReference type="RefSeq" id="WP_103878611.1">
    <property type="nucleotide sequence ID" value="NZ_FNVG01000001.1"/>
</dbReference>
<evidence type="ECO:0000256" key="4">
    <source>
        <dbReference type="ARBA" id="ARBA00022679"/>
    </source>
</evidence>
<dbReference type="PANTHER" id="PTHR36203">
    <property type="entry name" value="ASCORBATE-SPECIFIC PTS SYSTEM EIIA COMPONENT"/>
    <property type="match status" value="1"/>
</dbReference>
<dbReference type="EMBL" id="FNVG01000001">
    <property type="protein sequence ID" value="SEF40490.1"/>
    <property type="molecule type" value="Genomic_DNA"/>
</dbReference>
<dbReference type="InterPro" id="IPR002178">
    <property type="entry name" value="PTS_EIIA_type-2_dom"/>
</dbReference>
<proteinExistence type="predicted"/>
<keyword evidence="3" id="KW-0963">Cytoplasm</keyword>